<dbReference type="Pfam" id="PF03357">
    <property type="entry name" value="Snf7"/>
    <property type="match status" value="1"/>
</dbReference>
<dbReference type="AlphaFoldDB" id="A0A1Q3F7D4"/>
<dbReference type="GO" id="GO:0009898">
    <property type="term" value="C:cytoplasmic side of plasma membrane"/>
    <property type="evidence" value="ECO:0007669"/>
    <property type="project" value="TreeGrafter"/>
</dbReference>
<dbReference type="GO" id="GO:0000815">
    <property type="term" value="C:ESCRT III complex"/>
    <property type="evidence" value="ECO:0007669"/>
    <property type="project" value="TreeGrafter"/>
</dbReference>
<accession>A0A1Q3F7D4</accession>
<dbReference type="EMBL" id="GFDL01011569">
    <property type="protein sequence ID" value="JAV23476.1"/>
    <property type="molecule type" value="Transcribed_RNA"/>
</dbReference>
<evidence type="ECO:0000256" key="1">
    <source>
        <dbReference type="ARBA" id="ARBA00006190"/>
    </source>
</evidence>
<dbReference type="Gene3D" id="1.10.287.1060">
    <property type="entry name" value="ESAT-6-like"/>
    <property type="match status" value="1"/>
</dbReference>
<evidence type="ECO:0000313" key="4">
    <source>
        <dbReference type="EMBL" id="JAV23476.1"/>
    </source>
</evidence>
<organism evidence="4">
    <name type="scientific">Culex tarsalis</name>
    <name type="common">Encephalitis mosquito</name>
    <dbReference type="NCBI Taxonomy" id="7177"/>
    <lineage>
        <taxon>Eukaryota</taxon>
        <taxon>Metazoa</taxon>
        <taxon>Ecdysozoa</taxon>
        <taxon>Arthropoda</taxon>
        <taxon>Hexapoda</taxon>
        <taxon>Insecta</taxon>
        <taxon>Pterygota</taxon>
        <taxon>Neoptera</taxon>
        <taxon>Endopterygota</taxon>
        <taxon>Diptera</taxon>
        <taxon>Nematocera</taxon>
        <taxon>Culicoidea</taxon>
        <taxon>Culicidae</taxon>
        <taxon>Culicinae</taxon>
        <taxon>Culicini</taxon>
        <taxon>Culex</taxon>
        <taxon>Culex</taxon>
    </lineage>
</organism>
<dbReference type="GO" id="GO:0005771">
    <property type="term" value="C:multivesicular body"/>
    <property type="evidence" value="ECO:0007669"/>
    <property type="project" value="TreeGrafter"/>
</dbReference>
<dbReference type="Pfam" id="PF25880">
    <property type="entry name" value="WHD_CHMP7_1st"/>
    <property type="match status" value="1"/>
</dbReference>
<reference evidence="4" key="1">
    <citation type="submission" date="2017-01" db="EMBL/GenBank/DDBJ databases">
        <title>A deep insight into the sialotranscriptome of adult male and female Cluex tarsalis mosquitoes.</title>
        <authorList>
            <person name="Ribeiro J.M."/>
            <person name="Moreira F."/>
            <person name="Bernard K.A."/>
            <person name="Calvo E."/>
        </authorList>
    </citation>
    <scope>NUCLEOTIDE SEQUENCE</scope>
    <source>
        <strain evidence="4">Kern County</strain>
        <tissue evidence="4">Salivary glands</tissue>
    </source>
</reference>
<comment type="similarity">
    <text evidence="1">Belongs to the SNF7 family.</text>
</comment>
<evidence type="ECO:0000256" key="2">
    <source>
        <dbReference type="SAM" id="Coils"/>
    </source>
</evidence>
<dbReference type="PANTHER" id="PTHR22761:SF21">
    <property type="entry name" value="CHARGED MULTIVESICULAR BODY PROTEIN 7"/>
    <property type="match status" value="1"/>
</dbReference>
<dbReference type="GO" id="GO:0032511">
    <property type="term" value="P:late endosome to vacuole transport via multivesicular body sorting pathway"/>
    <property type="evidence" value="ECO:0007669"/>
    <property type="project" value="TreeGrafter"/>
</dbReference>
<proteinExistence type="inferred from homology"/>
<name>A0A1Q3F7D4_CULTA</name>
<evidence type="ECO:0000256" key="3">
    <source>
        <dbReference type="SAM" id="MobiDB-lite"/>
    </source>
</evidence>
<dbReference type="InterPro" id="IPR005024">
    <property type="entry name" value="Snf7_fam"/>
</dbReference>
<dbReference type="GO" id="GO:0006900">
    <property type="term" value="P:vesicle budding from membrane"/>
    <property type="evidence" value="ECO:0007669"/>
    <property type="project" value="TreeGrafter"/>
</dbReference>
<keyword evidence="2" id="KW-0175">Coiled coil</keyword>
<feature type="region of interest" description="Disordered" evidence="3">
    <location>
        <begin position="458"/>
        <end position="486"/>
    </location>
</feature>
<protein>
    <submittedName>
        <fullName evidence="4">Putative m protein type</fullName>
    </submittedName>
</protein>
<feature type="coiled-coil region" evidence="2">
    <location>
        <begin position="247"/>
        <end position="281"/>
    </location>
</feature>
<sequence length="486" mass="54545">MSRKSVGPNAQPLFVLEESFYPDTWHNDSRMGVLLSEFRVRTINPENYDSKMKFWKEMIRNYCEHKGSGAVSIVELKRVFKRKGTIPYCLQTVFEDMLREGQLVGRGNFQRPVQDSWGGWAVDLLVKRPLGWGFGKVKEKVVGNAVDEGAEFVCTEVVKGQSGVLEKLIQKQNKFNVLLSMEALKDLVKDAGFTDDGLELILHHMACQQRVYTEKLPDEGHEHKRVLLKFAAPGAKAQPITDIERSIYNLEQTEQNLLKMIDKLEQDVSNALQLVKQNIAEGKKQVAKSNLKKKHLLEKNLEKKMNVLDNVQTMLSRIHDTQTDRNVIEAYKIGSNALKNAFADSGITLDTVDDTLAEMKEIMEQQDEMQTMISTPQTEIIDDLELEQELSDLIDMKLAENHIAVQPVPTSSTVTPILPSVQNDPKTPSPTVIGPAATMAQLNDFDKEIEKRLAALKMDAPSPPPHDLSVLSGGTSFINPEDATAH</sequence>
<dbReference type="PANTHER" id="PTHR22761">
    <property type="entry name" value="CHARGED MULTIVESICULAR BODY PROTEIN"/>
    <property type="match status" value="1"/>
</dbReference>